<dbReference type="Gene3D" id="3.40.50.2020">
    <property type="match status" value="1"/>
</dbReference>
<sequence>MKTYGRMPSTQVELTGSLKPVVISLYGLPGSGKTSRLGELKMVLGNDNFEYYDGSDIIAAVTPGGLEGFQNLIKEAKSELRELAIARIKQDCCNTGKSAIVAGHFMFLAEQDKDGQSVCTPGDLATYTHILYLNVPAERIVEYRLNDTKWSRPSVLISHLTKWQEIEQSQLRDLCRCHDILFVLVSPLASTTKLESLIQDFRCHTETHNMFLAKQRMEDILSSCLAVETVIVMDADKTLAEEDSGVLFWEQVHAASSKHEKSGPLKALFSSPLGDILNLLHLVRDTRHVRVVVVTCGIRSVWERVLGREGLSSTVKVIGGGRLRDGLVVTPLVKAELVTYLSTVRNLYVFAFGDSPLDLEMLQAADQAIVVTGEEMTRSNKSVLARRQSLHVLHATQRPAAKLLMTPMRDASISGPALREVHRRVGFYLATEFCTQIIGIESNPIPHVQGHQTDGYGLLNEKSTLIVPLMRRGEPMAFGVNDAFPLAMFYHAKIPSDLQDDHLKNMVTIILVDSVVNSGKSILQFVQHIRTLHSTIRIVVVAGVIHSQTVSATRIARALGRFNGLSFVALRLSDNQFTGRGTTDTGNRLFNTLHMA</sequence>
<evidence type="ECO:0000259" key="1">
    <source>
        <dbReference type="Pfam" id="PF14681"/>
    </source>
</evidence>
<dbReference type="Gene3D" id="3.40.50.1000">
    <property type="entry name" value="HAD superfamily/HAD-like"/>
    <property type="match status" value="1"/>
</dbReference>
<dbReference type="Gene3D" id="3.40.50.300">
    <property type="entry name" value="P-loop containing nucleotide triphosphate hydrolases"/>
    <property type="match status" value="1"/>
</dbReference>
<dbReference type="RefSeq" id="XP_016599797.1">
    <property type="nucleotide sequence ID" value="XM_016744084.1"/>
</dbReference>
<dbReference type="GO" id="GO:0005737">
    <property type="term" value="C:cytoplasm"/>
    <property type="evidence" value="ECO:0007669"/>
    <property type="project" value="TreeGrafter"/>
</dbReference>
<dbReference type="GeneID" id="27679504"/>
<feature type="domain" description="Phosphoribosyltransferase" evidence="1">
    <location>
        <begin position="396"/>
        <end position="592"/>
    </location>
</feature>
<dbReference type="Pfam" id="PF14681">
    <property type="entry name" value="UPRTase"/>
    <property type="match status" value="1"/>
</dbReference>
<dbReference type="VEuPathDB" id="FungiDB:PEXP_022590"/>
<dbReference type="InterPro" id="IPR029057">
    <property type="entry name" value="PRTase-like"/>
</dbReference>
<dbReference type="AlphaFoldDB" id="A0A0A2IRC3"/>
<dbReference type="OrthoDB" id="5416609at2759"/>
<dbReference type="InterPro" id="IPR000836">
    <property type="entry name" value="PRTase_dom"/>
</dbReference>
<dbReference type="InterPro" id="IPR023214">
    <property type="entry name" value="HAD_sf"/>
</dbReference>
<dbReference type="SUPFAM" id="SSF56784">
    <property type="entry name" value="HAD-like"/>
    <property type="match status" value="1"/>
</dbReference>
<dbReference type="SUPFAM" id="SSF53271">
    <property type="entry name" value="PRTase-like"/>
    <property type="match status" value="1"/>
</dbReference>
<dbReference type="CDD" id="cd06223">
    <property type="entry name" value="PRTases_typeI"/>
    <property type="match status" value="1"/>
</dbReference>
<gene>
    <name evidence="2" type="ORF">PEX2_068130</name>
</gene>
<dbReference type="Pfam" id="PF12710">
    <property type="entry name" value="HAD"/>
    <property type="match status" value="1"/>
</dbReference>
<dbReference type="InterPro" id="IPR036412">
    <property type="entry name" value="HAD-like_sf"/>
</dbReference>
<dbReference type="Pfam" id="PF13207">
    <property type="entry name" value="AAA_17"/>
    <property type="match status" value="1"/>
</dbReference>
<organism evidence="2 3">
    <name type="scientific">Penicillium expansum</name>
    <name type="common">Blue mold rot fungus</name>
    <dbReference type="NCBI Taxonomy" id="27334"/>
    <lineage>
        <taxon>Eukaryota</taxon>
        <taxon>Fungi</taxon>
        <taxon>Dikarya</taxon>
        <taxon>Ascomycota</taxon>
        <taxon>Pezizomycotina</taxon>
        <taxon>Eurotiomycetes</taxon>
        <taxon>Eurotiomycetidae</taxon>
        <taxon>Eurotiales</taxon>
        <taxon>Aspergillaceae</taxon>
        <taxon>Penicillium</taxon>
    </lineage>
</organism>
<protein>
    <recommendedName>
        <fullName evidence="1">Phosphoribosyltransferase domain-containing protein</fullName>
    </recommendedName>
</protein>
<name>A0A0A2IRC3_PENEN</name>
<dbReference type="GO" id="GO:0036424">
    <property type="term" value="F:L-phosphoserine phosphatase activity"/>
    <property type="evidence" value="ECO:0007669"/>
    <property type="project" value="TreeGrafter"/>
</dbReference>
<dbReference type="HOGENOM" id="CLU_012235_1_0_1"/>
<dbReference type="GO" id="GO:0000287">
    <property type="term" value="F:magnesium ion binding"/>
    <property type="evidence" value="ECO:0007669"/>
    <property type="project" value="TreeGrafter"/>
</dbReference>
<dbReference type="SUPFAM" id="SSF52540">
    <property type="entry name" value="P-loop containing nucleoside triphosphate hydrolases"/>
    <property type="match status" value="1"/>
</dbReference>
<keyword evidence="3" id="KW-1185">Reference proteome</keyword>
<dbReference type="EMBL" id="JQFZ01000121">
    <property type="protein sequence ID" value="KGO58303.1"/>
    <property type="molecule type" value="Genomic_DNA"/>
</dbReference>
<dbReference type="PANTHER" id="PTHR43344:SF20">
    <property type="entry name" value="URACIL PHOSPHORIBOSYLTRANSFERASE"/>
    <property type="match status" value="1"/>
</dbReference>
<dbReference type="InterPro" id="IPR027417">
    <property type="entry name" value="P-loop_NTPase"/>
</dbReference>
<dbReference type="Proteomes" id="UP000030143">
    <property type="component" value="Unassembled WGS sequence"/>
</dbReference>
<dbReference type="STRING" id="27334.A0A0A2IRC3"/>
<accession>A0A0A2IRC3</accession>
<dbReference type="InterPro" id="IPR050582">
    <property type="entry name" value="HAD-like_SerB"/>
</dbReference>
<reference evidence="2 3" key="1">
    <citation type="journal article" date="2015" name="Mol. Plant Microbe Interact.">
        <title>Genome, transcriptome, and functional analyses of Penicillium expansum provide new insights into secondary metabolism and pathogenicity.</title>
        <authorList>
            <person name="Ballester A.R."/>
            <person name="Marcet-Houben M."/>
            <person name="Levin E."/>
            <person name="Sela N."/>
            <person name="Selma-Lazaro C."/>
            <person name="Carmona L."/>
            <person name="Wisniewski M."/>
            <person name="Droby S."/>
            <person name="Gonzalez-Candelas L."/>
            <person name="Gabaldon T."/>
        </authorList>
    </citation>
    <scope>NUCLEOTIDE SEQUENCE [LARGE SCALE GENOMIC DNA]</scope>
    <source>
        <strain evidence="2 3">MD-8</strain>
    </source>
</reference>
<dbReference type="GO" id="GO:0006564">
    <property type="term" value="P:L-serine biosynthetic process"/>
    <property type="evidence" value="ECO:0007669"/>
    <property type="project" value="TreeGrafter"/>
</dbReference>
<evidence type="ECO:0000313" key="3">
    <source>
        <dbReference type="Proteomes" id="UP000030143"/>
    </source>
</evidence>
<comment type="caution">
    <text evidence="2">The sequence shown here is derived from an EMBL/GenBank/DDBJ whole genome shotgun (WGS) entry which is preliminary data.</text>
</comment>
<dbReference type="PANTHER" id="PTHR43344">
    <property type="entry name" value="PHOSPHOSERINE PHOSPHATASE"/>
    <property type="match status" value="1"/>
</dbReference>
<proteinExistence type="predicted"/>
<dbReference type="PhylomeDB" id="A0A0A2IRC3"/>
<evidence type="ECO:0000313" key="2">
    <source>
        <dbReference type="EMBL" id="KGO58303.1"/>
    </source>
</evidence>